<dbReference type="Pfam" id="PF03237">
    <property type="entry name" value="Terminase_6N"/>
    <property type="match status" value="1"/>
</dbReference>
<dbReference type="InterPro" id="IPR027417">
    <property type="entry name" value="P-loop_NTPase"/>
</dbReference>
<accession>A0A6H1ZG61</accession>
<dbReference type="Gene3D" id="3.40.50.300">
    <property type="entry name" value="P-loop containing nucleotide triphosphate hydrolases"/>
    <property type="match status" value="1"/>
</dbReference>
<organism evidence="1">
    <name type="scientific">viral metagenome</name>
    <dbReference type="NCBI Taxonomy" id="1070528"/>
    <lineage>
        <taxon>unclassified sequences</taxon>
        <taxon>metagenomes</taxon>
        <taxon>organismal metagenomes</taxon>
    </lineage>
</organism>
<name>A0A6H1ZG61_9ZZZZ</name>
<protein>
    <submittedName>
        <fullName evidence="1">Putative terminase</fullName>
    </submittedName>
</protein>
<evidence type="ECO:0000313" key="2">
    <source>
        <dbReference type="EMBL" id="QJH95772.1"/>
    </source>
</evidence>
<dbReference type="EMBL" id="MT144004">
    <property type="protein sequence ID" value="QJA46180.1"/>
    <property type="molecule type" value="Genomic_DNA"/>
</dbReference>
<reference evidence="1" key="1">
    <citation type="submission" date="2020-03" db="EMBL/GenBank/DDBJ databases">
        <title>The deep terrestrial virosphere.</title>
        <authorList>
            <person name="Holmfeldt K."/>
            <person name="Nilsson E."/>
            <person name="Simone D."/>
            <person name="Lopez-Fernandez M."/>
            <person name="Wu X."/>
            <person name="de Brujin I."/>
            <person name="Lundin D."/>
            <person name="Andersson A."/>
            <person name="Bertilsson S."/>
            <person name="Dopson M."/>
        </authorList>
    </citation>
    <scope>NUCLEOTIDE SEQUENCE</scope>
    <source>
        <strain evidence="1">TM448A00336</strain>
        <strain evidence="2">TM448B00512</strain>
    </source>
</reference>
<proteinExistence type="predicted"/>
<dbReference type="AlphaFoldDB" id="A0A6H1ZG61"/>
<dbReference type="Gene3D" id="3.30.420.280">
    <property type="match status" value="1"/>
</dbReference>
<gene>
    <name evidence="1" type="ORF">TM448A00336_0029</name>
    <name evidence="2" type="ORF">TM448B00512_0039</name>
</gene>
<evidence type="ECO:0000313" key="1">
    <source>
        <dbReference type="EMBL" id="QJA46180.1"/>
    </source>
</evidence>
<sequence>MRDVVRHRLFDIRHPGSAFRLTPKQAEFVASRSFSTYLGGAWGSAKSAGLSAGLADAAMANPPGTDGMVVLPTYKMLKTFLRKTLIPMWGWARKGGLITGHNKDEMFLELVEGRSLYYRSGHDPEMLEGDNLCYIGLDEAGLMKRSIYRKAAARARDGRATKLRIMATGVPLWGWLYDHFNGRSDDQRRIITATIFDNPHLHPDYVKNQIDSCPARLAPCLLYGQFVPPGGTVYPEFKEDIHCWPFEFSDNVTDERGFNQPADCGIVVDPGGHCPHVLWVEILHKGRQLEGKIIRRRSAIVYDEIYPGKHDDTTITIERLCQMASAKGYPIRWIISDPAAKQTQTISGQNEAYFMRQMFGLTPKMQKDPSHRLIRNGVDMVKRMLAPMDGNPLLLFARSLLGNTHDRAVIPAIRTYHYPEWVEGRPISDDPIKDGITDHAMDCVRYLAINEFPVKRLAVRIYEGA</sequence>
<dbReference type="EMBL" id="MT144628">
    <property type="protein sequence ID" value="QJH95772.1"/>
    <property type="molecule type" value="Genomic_DNA"/>
</dbReference>